<evidence type="ECO:0000313" key="15">
    <source>
        <dbReference type="Proteomes" id="UP000256321"/>
    </source>
</evidence>
<dbReference type="Proteomes" id="UP000629596">
    <property type="component" value="Unassembled WGS sequence"/>
</dbReference>
<protein>
    <submittedName>
        <fullName evidence="14">TonB-dependent receptor</fullName>
    </submittedName>
</protein>
<dbReference type="InterPro" id="IPR012910">
    <property type="entry name" value="Plug_dom"/>
</dbReference>
<comment type="similarity">
    <text evidence="8 9">Belongs to the TonB-dependent receptor family.</text>
</comment>
<dbReference type="Gene3D" id="2.60.40.1120">
    <property type="entry name" value="Carboxypeptidase-like, regulatory domain"/>
    <property type="match status" value="1"/>
</dbReference>
<dbReference type="GO" id="GO:0009279">
    <property type="term" value="C:cell outer membrane"/>
    <property type="evidence" value="ECO:0007669"/>
    <property type="project" value="UniProtKB-SubCell"/>
</dbReference>
<evidence type="ECO:0000256" key="7">
    <source>
        <dbReference type="ARBA" id="ARBA00023237"/>
    </source>
</evidence>
<accession>A0A3D8HAC6</accession>
<dbReference type="Pfam" id="PF07715">
    <property type="entry name" value="Plug"/>
    <property type="match status" value="1"/>
</dbReference>
<dbReference type="NCBIfam" id="TIGR04057">
    <property type="entry name" value="SusC_RagA_signa"/>
    <property type="match status" value="1"/>
</dbReference>
<evidence type="ECO:0000256" key="3">
    <source>
        <dbReference type="ARBA" id="ARBA00022452"/>
    </source>
</evidence>
<dbReference type="PROSITE" id="PS52016">
    <property type="entry name" value="TONB_DEPENDENT_REC_3"/>
    <property type="match status" value="1"/>
</dbReference>
<feature type="signal peptide" evidence="10">
    <location>
        <begin position="1"/>
        <end position="30"/>
    </location>
</feature>
<keyword evidence="7 8" id="KW-0998">Cell outer membrane</keyword>
<feature type="domain" description="TonB-dependent receptor-like beta-barrel" evidence="11">
    <location>
        <begin position="457"/>
        <end position="833"/>
    </location>
</feature>
<sequence>MTKDFKRFYVSRAMFLGASMFLASIGMASANPSIGTLGSVEPTPIVASPQQAKHSIKGVIEDALGPIAGANVVEKGTTNGTITDMDGNFTLEVSSNSILVVSYIGYKDQEIPVNNQSSFKIKLIEDSQALEEVVVVGYGTQKKVNLSGSVSTINVAELTESRPITNVSHALAGLAAGVNVQGTANQPGNDNASIKVRGQGTLNDSAPLVIIDGVEAGINTVNPQDIESMTVLKDAASSAIYGSRAANGVILITTKQGKAGSIKLDYNGYVSFTSPEIPSSMDPVSDYATYMELINEGYGNSGLKKQFSQEIIDEWRADGGKDPLRYPNTNWLDETFKNSTSHNHVISMSGGSDKIRFYSSFGYQKNPGVMENTSYEKYNGRVNISADVKPWLNLGAQVSGYVSNMDPAAKYTANDKKDTSVDDVFTYASATTPGMVFRAPDGRYGAMNNSEDDAQAAVNNPLRRLNQTAGNIRKTNMRSRFVGTLKPFEGFSVTASYSYEFVDEQRSKKPVFIDAWNFRDEVITSSTRGKTSIMNYDGKVERFFGDVVARYEKRFFDNRLGMNAMVGASQEMYRSKNFSATKYDMIDLSLNVINAAIGDASASGSSTEWAMRSFFGRVNLDWDSKYLLEVNLRADQSSRFLSNNRTGYFPSASVAWRMDQEAFMEDWIEKGLSNLKLRLSYGSLGNNSVGNYDALATYANKPSSGSAFNYTLNNALVLGLAQAKLANPNLTWESTYMTNVGVDFGLVNNKLTGTIDYFNKKTKDILINLPAPDVHGTASIPKQNSATVTNQGLEMTLGWQDKIGDFSYGVNGNFTYVKNMVNKFKGKEKGGQSIDGANLIWEGHSINSQYLLRADRIIQTDADLAIVQQIIDNAPIDEKTGKKVNPFAAFGTPQKGDLLYKDINGDGIIDMDDREIVSDGPNPKFQFGLNLNAAYKGFDFSVLFQGQAGVKVYWQNDLANTSSVRFGYQLNKEVAEGRWTEGRTNATYPRLLQSQNEINKQRSDFYLSNKAYLKIRNIQLGYTLPKTITDKMQIERLRFYGSLENFFTFTSYRGLDPEISGLGYPAMKSAVLGINVTF</sequence>
<dbReference type="RefSeq" id="WP_115501287.1">
    <property type="nucleotide sequence ID" value="NZ_JACRTI010000081.1"/>
</dbReference>
<keyword evidence="3 8" id="KW-1134">Transmembrane beta strand</keyword>
<dbReference type="Gene3D" id="2.170.130.10">
    <property type="entry name" value="TonB-dependent receptor, plug domain"/>
    <property type="match status" value="1"/>
</dbReference>
<evidence type="ECO:0000313" key="16">
    <source>
        <dbReference type="Proteomes" id="UP000629596"/>
    </source>
</evidence>
<keyword evidence="4 8" id="KW-0812">Transmembrane</keyword>
<dbReference type="InterPro" id="IPR023996">
    <property type="entry name" value="TonB-dep_OMP_SusC/RagA"/>
</dbReference>
<dbReference type="Proteomes" id="UP000256321">
    <property type="component" value="Unassembled WGS sequence"/>
</dbReference>
<dbReference type="FunFam" id="2.170.130.10:FF:000003">
    <property type="entry name" value="SusC/RagA family TonB-linked outer membrane protein"/>
    <property type="match status" value="1"/>
</dbReference>
<name>A0A3D8HAC6_9BACT</name>
<dbReference type="FunFam" id="2.60.40.1120:FF:000003">
    <property type="entry name" value="Outer membrane protein Omp121"/>
    <property type="match status" value="1"/>
</dbReference>
<dbReference type="NCBIfam" id="TIGR04056">
    <property type="entry name" value="OMP_RagA_SusC"/>
    <property type="match status" value="1"/>
</dbReference>
<dbReference type="AlphaFoldDB" id="A0A3D8HAC6"/>
<dbReference type="Pfam" id="PF00593">
    <property type="entry name" value="TonB_dep_Rec_b-barrel"/>
    <property type="match status" value="1"/>
</dbReference>
<keyword evidence="14" id="KW-0675">Receptor</keyword>
<evidence type="ECO:0000313" key="14">
    <source>
        <dbReference type="EMBL" id="RDU47477.1"/>
    </source>
</evidence>
<evidence type="ECO:0000259" key="12">
    <source>
        <dbReference type="Pfam" id="PF07715"/>
    </source>
</evidence>
<keyword evidence="5 9" id="KW-0798">TonB box</keyword>
<gene>
    <name evidence="14" type="ORF">DWU89_19420</name>
    <name evidence="13" type="ORF">H8784_18925</name>
</gene>
<feature type="chain" id="PRO_5017584913" evidence="10">
    <location>
        <begin position="31"/>
        <end position="1078"/>
    </location>
</feature>
<evidence type="ECO:0000256" key="6">
    <source>
        <dbReference type="ARBA" id="ARBA00023136"/>
    </source>
</evidence>
<dbReference type="SUPFAM" id="SSF49464">
    <property type="entry name" value="Carboxypeptidase regulatory domain-like"/>
    <property type="match status" value="1"/>
</dbReference>
<dbReference type="InterPro" id="IPR036942">
    <property type="entry name" value="Beta-barrel_TonB_sf"/>
</dbReference>
<dbReference type="InterPro" id="IPR008969">
    <property type="entry name" value="CarboxyPept-like_regulatory"/>
</dbReference>
<evidence type="ECO:0000256" key="9">
    <source>
        <dbReference type="RuleBase" id="RU003357"/>
    </source>
</evidence>
<comment type="caution">
    <text evidence="14">The sequence shown here is derived from an EMBL/GenBank/DDBJ whole genome shotgun (WGS) entry which is preliminary data.</text>
</comment>
<dbReference type="InterPro" id="IPR023997">
    <property type="entry name" value="TonB-dep_OMP_SusC/RagA_CS"/>
</dbReference>
<evidence type="ECO:0000313" key="13">
    <source>
        <dbReference type="EMBL" id="MBC8603786.1"/>
    </source>
</evidence>
<evidence type="ECO:0000256" key="4">
    <source>
        <dbReference type="ARBA" id="ARBA00022692"/>
    </source>
</evidence>
<reference evidence="14 15" key="1">
    <citation type="submission" date="2018-07" db="EMBL/GenBank/DDBJ databases">
        <title>Parabacteroides acidifaciens nov. sp., isolated from human feces.</title>
        <authorList>
            <person name="Wang Y.J."/>
        </authorList>
    </citation>
    <scope>NUCLEOTIDE SEQUENCE [LARGE SCALE GENOMIC DNA]</scope>
    <source>
        <strain evidence="14 15">426-9</strain>
    </source>
</reference>
<keyword evidence="6 8" id="KW-0472">Membrane</keyword>
<keyword evidence="16" id="KW-1185">Reference proteome</keyword>
<evidence type="ECO:0000256" key="10">
    <source>
        <dbReference type="SAM" id="SignalP"/>
    </source>
</evidence>
<proteinExistence type="inferred from homology"/>
<evidence type="ECO:0000259" key="11">
    <source>
        <dbReference type="Pfam" id="PF00593"/>
    </source>
</evidence>
<reference evidence="13 16" key="2">
    <citation type="submission" date="2020-08" db="EMBL/GenBank/DDBJ databases">
        <title>Genome public.</title>
        <authorList>
            <person name="Liu C."/>
            <person name="Sun Q."/>
        </authorList>
    </citation>
    <scope>NUCLEOTIDE SEQUENCE [LARGE SCALE GENOMIC DNA]</scope>
    <source>
        <strain evidence="13 16">426_9</strain>
    </source>
</reference>
<evidence type="ECO:0000256" key="2">
    <source>
        <dbReference type="ARBA" id="ARBA00022448"/>
    </source>
</evidence>
<keyword evidence="2 8" id="KW-0813">Transport</keyword>
<dbReference type="EMBL" id="QREV01000081">
    <property type="protein sequence ID" value="RDU47477.1"/>
    <property type="molecule type" value="Genomic_DNA"/>
</dbReference>
<dbReference type="InterPro" id="IPR039426">
    <property type="entry name" value="TonB-dep_rcpt-like"/>
</dbReference>
<dbReference type="InterPro" id="IPR000531">
    <property type="entry name" value="Beta-barrel_TonB"/>
</dbReference>
<organism evidence="14 15">
    <name type="scientific">Parabacteroides acidifaciens</name>
    <dbReference type="NCBI Taxonomy" id="2290935"/>
    <lineage>
        <taxon>Bacteria</taxon>
        <taxon>Pseudomonadati</taxon>
        <taxon>Bacteroidota</taxon>
        <taxon>Bacteroidia</taxon>
        <taxon>Bacteroidales</taxon>
        <taxon>Tannerellaceae</taxon>
        <taxon>Parabacteroides</taxon>
    </lineage>
</organism>
<dbReference type="SUPFAM" id="SSF56935">
    <property type="entry name" value="Porins"/>
    <property type="match status" value="1"/>
</dbReference>
<dbReference type="Pfam" id="PF13715">
    <property type="entry name" value="CarbopepD_reg_2"/>
    <property type="match status" value="1"/>
</dbReference>
<evidence type="ECO:0000256" key="5">
    <source>
        <dbReference type="ARBA" id="ARBA00023077"/>
    </source>
</evidence>
<feature type="domain" description="TonB-dependent receptor plug" evidence="12">
    <location>
        <begin position="143"/>
        <end position="249"/>
    </location>
</feature>
<dbReference type="Gene3D" id="2.40.170.20">
    <property type="entry name" value="TonB-dependent receptor, beta-barrel domain"/>
    <property type="match status" value="1"/>
</dbReference>
<evidence type="ECO:0000256" key="1">
    <source>
        <dbReference type="ARBA" id="ARBA00004571"/>
    </source>
</evidence>
<dbReference type="EMBL" id="JACRTI010000081">
    <property type="protein sequence ID" value="MBC8603786.1"/>
    <property type="molecule type" value="Genomic_DNA"/>
</dbReference>
<comment type="subcellular location">
    <subcellularLocation>
        <location evidence="1 8">Cell outer membrane</location>
        <topology evidence="1 8">Multi-pass membrane protein</topology>
    </subcellularLocation>
</comment>
<dbReference type="InterPro" id="IPR037066">
    <property type="entry name" value="Plug_dom_sf"/>
</dbReference>
<evidence type="ECO:0000256" key="8">
    <source>
        <dbReference type="PROSITE-ProRule" id="PRU01360"/>
    </source>
</evidence>
<keyword evidence="10" id="KW-0732">Signal</keyword>